<evidence type="ECO:0000313" key="1">
    <source>
        <dbReference type="EMBL" id="KAK7510557.1"/>
    </source>
</evidence>
<keyword evidence="2" id="KW-1185">Reference proteome</keyword>
<comment type="caution">
    <text evidence="1">The sequence shown here is derived from an EMBL/GenBank/DDBJ whole genome shotgun (WGS) entry which is preliminary data.</text>
</comment>
<accession>A0ABR1K9U5</accession>
<dbReference type="EMBL" id="JBBPHU010000014">
    <property type="protein sequence ID" value="KAK7510557.1"/>
    <property type="molecule type" value="Genomic_DNA"/>
</dbReference>
<organism evidence="1 2">
    <name type="scientific">Phyllosticta citriasiana</name>
    <dbReference type="NCBI Taxonomy" id="595635"/>
    <lineage>
        <taxon>Eukaryota</taxon>
        <taxon>Fungi</taxon>
        <taxon>Dikarya</taxon>
        <taxon>Ascomycota</taxon>
        <taxon>Pezizomycotina</taxon>
        <taxon>Dothideomycetes</taxon>
        <taxon>Dothideomycetes incertae sedis</taxon>
        <taxon>Botryosphaeriales</taxon>
        <taxon>Phyllostictaceae</taxon>
        <taxon>Phyllosticta</taxon>
    </lineage>
</organism>
<proteinExistence type="predicted"/>
<name>A0ABR1K9U5_9PEZI</name>
<evidence type="ECO:0000313" key="2">
    <source>
        <dbReference type="Proteomes" id="UP001363622"/>
    </source>
</evidence>
<sequence length="228" mass="24720">MDSEARATESSLHQDWQSIAASAFKVGLFTGGAGVFVGGIQGILYSQVPTLFAAFSTLQWLTAGTTYWAARNVYLNRHGLLAKPQKELFGLDVDAVDTFSASERKTASAIGGAVSGAVTAALTRGKRNVIPGMIVFSLLGYTGQAFINSREGKHDGNEVADSDPDQKTFWQRLASSKFSPVTIISDAEYENLLNDKLLRVETEIALIDDHIAHLKQMQSPHANEEKEN</sequence>
<dbReference type="Proteomes" id="UP001363622">
    <property type="component" value="Unassembled WGS sequence"/>
</dbReference>
<protein>
    <recommendedName>
        <fullName evidence="3">Transmembrane protein</fullName>
    </recommendedName>
</protein>
<dbReference type="PANTHER" id="PTHR41390">
    <property type="entry name" value="CHROMOSOME 7, WHOLE GENOME SHOTGUN SEQUENCE"/>
    <property type="match status" value="1"/>
</dbReference>
<dbReference type="PANTHER" id="PTHR41390:SF1">
    <property type="entry name" value="NADH-UBIQUINONE OXIDOREDUCTASE 213 KDA SUBUNIT"/>
    <property type="match status" value="1"/>
</dbReference>
<reference evidence="1 2" key="1">
    <citation type="submission" date="2024-04" db="EMBL/GenBank/DDBJ databases">
        <title>Phyllosticta paracitricarpa is synonymous to the EU quarantine fungus P. citricarpa based on phylogenomic analyses.</title>
        <authorList>
            <consortium name="Lawrence Berkeley National Laboratory"/>
            <person name="Van Ingen-Buijs V.A."/>
            <person name="Van Westerhoven A.C."/>
            <person name="Haridas S."/>
            <person name="Skiadas P."/>
            <person name="Martin F."/>
            <person name="Groenewald J.Z."/>
            <person name="Crous P.W."/>
            <person name="Seidl M.F."/>
        </authorList>
    </citation>
    <scope>NUCLEOTIDE SEQUENCE [LARGE SCALE GENOMIC DNA]</scope>
    <source>
        <strain evidence="1 2">CBS 123371</strain>
    </source>
</reference>
<gene>
    <name evidence="1" type="ORF">IWZ03DRAFT_81200</name>
</gene>
<evidence type="ECO:0008006" key="3">
    <source>
        <dbReference type="Google" id="ProtNLM"/>
    </source>
</evidence>